<evidence type="ECO:0000313" key="2">
    <source>
        <dbReference type="EMBL" id="KAK4573215.1"/>
    </source>
</evidence>
<feature type="region of interest" description="Disordered" evidence="1">
    <location>
        <begin position="67"/>
        <end position="110"/>
    </location>
</feature>
<keyword evidence="3" id="KW-1185">Reference proteome</keyword>
<dbReference type="PANTHER" id="PTHR38932:SF2">
    <property type="entry name" value="DUF3741 DOMAIN-CONTAINING PROTEIN"/>
    <property type="match status" value="1"/>
</dbReference>
<organism evidence="2 3">
    <name type="scientific">Quercus rubra</name>
    <name type="common">Northern red oak</name>
    <name type="synonym">Quercus borealis</name>
    <dbReference type="NCBI Taxonomy" id="3512"/>
    <lineage>
        <taxon>Eukaryota</taxon>
        <taxon>Viridiplantae</taxon>
        <taxon>Streptophyta</taxon>
        <taxon>Embryophyta</taxon>
        <taxon>Tracheophyta</taxon>
        <taxon>Spermatophyta</taxon>
        <taxon>Magnoliopsida</taxon>
        <taxon>eudicotyledons</taxon>
        <taxon>Gunneridae</taxon>
        <taxon>Pentapetalae</taxon>
        <taxon>rosids</taxon>
        <taxon>fabids</taxon>
        <taxon>Fagales</taxon>
        <taxon>Fagaceae</taxon>
        <taxon>Quercus</taxon>
    </lineage>
</organism>
<name>A0AAN7EL40_QUERU</name>
<sequence length="188" mass="20972">MYPTVKVRVNEQDDQFPPRNHDNGSMLFLSLMDSLSVQAKENRIDSPSSIAGVTKARVPNFSAQMISMSKGTVKKNNKQVDESGEQNRANSAPRPRAILSSPDNDGMIGSRNKLMEENSSDYSITKKMQAQTKVVHNQVKAERPLNTKKVSHGVSDDKSGPKQRKLHEPVIQKQKPRFREGKSSLNAK</sequence>
<dbReference type="Proteomes" id="UP001324115">
    <property type="component" value="Unassembled WGS sequence"/>
</dbReference>
<dbReference type="PANTHER" id="PTHR38932">
    <property type="entry name" value="BNAC03G64660D PROTEIN"/>
    <property type="match status" value="1"/>
</dbReference>
<protein>
    <submittedName>
        <fullName evidence="2">Uncharacterized protein</fullName>
    </submittedName>
</protein>
<feature type="region of interest" description="Disordered" evidence="1">
    <location>
        <begin position="129"/>
        <end position="188"/>
    </location>
</feature>
<dbReference type="EMBL" id="JAXUIC010000009">
    <property type="protein sequence ID" value="KAK4573215.1"/>
    <property type="molecule type" value="Genomic_DNA"/>
</dbReference>
<feature type="compositionally biased region" description="Basic and acidic residues" evidence="1">
    <location>
        <begin position="154"/>
        <end position="170"/>
    </location>
</feature>
<accession>A0AAN7EL40</accession>
<evidence type="ECO:0000256" key="1">
    <source>
        <dbReference type="SAM" id="MobiDB-lite"/>
    </source>
</evidence>
<comment type="caution">
    <text evidence="2">The sequence shown here is derived from an EMBL/GenBank/DDBJ whole genome shotgun (WGS) entry which is preliminary data.</text>
</comment>
<feature type="region of interest" description="Disordered" evidence="1">
    <location>
        <begin position="1"/>
        <end position="21"/>
    </location>
</feature>
<gene>
    <name evidence="2" type="ORF">RGQ29_031254</name>
</gene>
<proteinExistence type="predicted"/>
<reference evidence="2 3" key="1">
    <citation type="journal article" date="2023" name="G3 (Bethesda)">
        <title>A haplotype-resolved chromosome-scale genome for Quercus rubra L. provides insights into the genetics of adaptive traits for red oak species.</title>
        <authorList>
            <person name="Kapoor B."/>
            <person name="Jenkins J."/>
            <person name="Schmutz J."/>
            <person name="Zhebentyayeva T."/>
            <person name="Kuelheim C."/>
            <person name="Coggeshall M."/>
            <person name="Heim C."/>
            <person name="Lasky J.R."/>
            <person name="Leites L."/>
            <person name="Islam-Faridi N."/>
            <person name="Romero-Severson J."/>
            <person name="DeLeo V.L."/>
            <person name="Lucas S.M."/>
            <person name="Lazic D."/>
            <person name="Gailing O."/>
            <person name="Carlson J."/>
            <person name="Staton M."/>
        </authorList>
    </citation>
    <scope>NUCLEOTIDE SEQUENCE [LARGE SCALE GENOMIC DNA]</scope>
    <source>
        <strain evidence="2">Pseudo-F2</strain>
    </source>
</reference>
<evidence type="ECO:0000313" key="3">
    <source>
        <dbReference type="Proteomes" id="UP001324115"/>
    </source>
</evidence>
<dbReference type="AlphaFoldDB" id="A0AAN7EL40"/>